<dbReference type="AlphaFoldDB" id="A0A4U6D3X2"/>
<feature type="domain" description="Beta-lactamase-related" evidence="1">
    <location>
        <begin position="16"/>
        <end position="131"/>
    </location>
</feature>
<dbReference type="EMBL" id="SZVO01000009">
    <property type="protein sequence ID" value="TKT90628.1"/>
    <property type="molecule type" value="Genomic_DNA"/>
</dbReference>
<dbReference type="InterPro" id="IPR012338">
    <property type="entry name" value="Beta-lactam/transpept-like"/>
</dbReference>
<evidence type="ECO:0000313" key="2">
    <source>
        <dbReference type="EMBL" id="TKT90628.1"/>
    </source>
</evidence>
<reference evidence="2 3" key="1">
    <citation type="submission" date="2019-05" db="EMBL/GenBank/DDBJ databases">
        <title>Dyadobacter AR-3-8 sp. nov., isolated from arctic soil.</title>
        <authorList>
            <person name="Chaudhary D.K."/>
        </authorList>
    </citation>
    <scope>NUCLEOTIDE SEQUENCE [LARGE SCALE GENOMIC DNA]</scope>
    <source>
        <strain evidence="2 3">AR-3-8</strain>
    </source>
</reference>
<organism evidence="2 3">
    <name type="scientific">Dyadobacter frigoris</name>
    <dbReference type="NCBI Taxonomy" id="2576211"/>
    <lineage>
        <taxon>Bacteria</taxon>
        <taxon>Pseudomonadati</taxon>
        <taxon>Bacteroidota</taxon>
        <taxon>Cytophagia</taxon>
        <taxon>Cytophagales</taxon>
        <taxon>Spirosomataceae</taxon>
        <taxon>Dyadobacter</taxon>
    </lineage>
</organism>
<proteinExistence type="predicted"/>
<evidence type="ECO:0000313" key="3">
    <source>
        <dbReference type="Proteomes" id="UP000304900"/>
    </source>
</evidence>
<dbReference type="OrthoDB" id="9797709at2"/>
<keyword evidence="3" id="KW-1185">Reference proteome</keyword>
<dbReference type="SUPFAM" id="SSF56601">
    <property type="entry name" value="beta-lactamase/transpeptidase-like"/>
    <property type="match status" value="1"/>
</dbReference>
<comment type="caution">
    <text evidence="2">The sequence shown here is derived from an EMBL/GenBank/DDBJ whole genome shotgun (WGS) entry which is preliminary data.</text>
</comment>
<dbReference type="Pfam" id="PF00144">
    <property type="entry name" value="Beta-lactamase"/>
    <property type="match status" value="1"/>
</dbReference>
<gene>
    <name evidence="2" type="ORF">FDK13_20105</name>
</gene>
<name>A0A4U6D3X2_9BACT</name>
<dbReference type="InterPro" id="IPR001466">
    <property type="entry name" value="Beta-lactam-related"/>
</dbReference>
<accession>A0A4U6D3X2</accession>
<dbReference type="Gene3D" id="3.40.710.10">
    <property type="entry name" value="DD-peptidase/beta-lactamase superfamily"/>
    <property type="match status" value="1"/>
</dbReference>
<evidence type="ECO:0000259" key="1">
    <source>
        <dbReference type="Pfam" id="PF00144"/>
    </source>
</evidence>
<dbReference type="Proteomes" id="UP000304900">
    <property type="component" value="Unassembled WGS sequence"/>
</dbReference>
<dbReference type="RefSeq" id="WP_137341796.1">
    <property type="nucleotide sequence ID" value="NZ_BSQH01000002.1"/>
</dbReference>
<protein>
    <submittedName>
        <fullName evidence="2">Beta-lactamase family protein</fullName>
    </submittedName>
</protein>
<sequence length="152" mass="16507">MTAPPPLSEKLKLAATGYLPDGSMSKGKRYTYPEMAAAGLWTTAEDLAKFAIDVQLSIQGKSNKVLSKSAVEQMLAPVLGTYALGLDMLKTGGDIYFQHGGWDEGFSSHLIAHKEKGYGVVVLTNSNHPDFIGEVMRSVAPTEQWDNYLPDN</sequence>